<dbReference type="Pfam" id="PF08669">
    <property type="entry name" value="GCV_T_C"/>
    <property type="match status" value="1"/>
</dbReference>
<dbReference type="PANTHER" id="PTHR43757:SF2">
    <property type="entry name" value="AMINOMETHYLTRANSFERASE, MITOCHONDRIAL"/>
    <property type="match status" value="1"/>
</dbReference>
<dbReference type="InterPro" id="IPR013977">
    <property type="entry name" value="GcvT_C"/>
</dbReference>
<evidence type="ECO:0000256" key="2">
    <source>
        <dbReference type="PIRSR" id="PIRSR006487-1"/>
    </source>
</evidence>
<dbReference type="PIRSF" id="PIRSF006487">
    <property type="entry name" value="GcvT"/>
    <property type="match status" value="1"/>
</dbReference>
<dbReference type="EMBL" id="AOIU01000018">
    <property type="protein sequence ID" value="ELZ26917.1"/>
    <property type="molecule type" value="Genomic_DNA"/>
</dbReference>
<gene>
    <name evidence="5" type="ORF">C475_08281</name>
</gene>
<keyword evidence="1" id="KW-0809">Transit peptide</keyword>
<dbReference type="RefSeq" id="WP_006883332.1">
    <property type="nucleotide sequence ID" value="NZ_AOIU01000018.1"/>
</dbReference>
<accession>M0CWU9</accession>
<dbReference type="SUPFAM" id="SSF101790">
    <property type="entry name" value="Aminomethyltransferase beta-barrel domain"/>
    <property type="match status" value="1"/>
</dbReference>
<feature type="binding site" evidence="2">
    <location>
        <position position="193"/>
    </location>
    <ligand>
        <name>substrate</name>
    </ligand>
</feature>
<dbReference type="AlphaFoldDB" id="M0CWU9"/>
<dbReference type="InterPro" id="IPR006222">
    <property type="entry name" value="GCVT_N"/>
</dbReference>
<organism evidence="5 6">
    <name type="scientific">Halosimplex carlsbadense 2-9-1</name>
    <dbReference type="NCBI Taxonomy" id="797114"/>
    <lineage>
        <taxon>Archaea</taxon>
        <taxon>Methanobacteriati</taxon>
        <taxon>Methanobacteriota</taxon>
        <taxon>Stenosarchaea group</taxon>
        <taxon>Halobacteria</taxon>
        <taxon>Halobacteriales</taxon>
        <taxon>Haloarculaceae</taxon>
        <taxon>Halosimplex</taxon>
    </lineage>
</organism>
<dbReference type="InterPro" id="IPR017703">
    <property type="entry name" value="YgfZ/GCV_T_CS"/>
</dbReference>
<dbReference type="OrthoDB" id="299960at2157"/>
<keyword evidence="6" id="KW-1185">Reference proteome</keyword>
<dbReference type="InterPro" id="IPR029043">
    <property type="entry name" value="GcvT/YgfZ_C"/>
</dbReference>
<feature type="domain" description="GCVT N-terminal" evidence="3">
    <location>
        <begin position="6"/>
        <end position="243"/>
    </location>
</feature>
<dbReference type="Pfam" id="PF01571">
    <property type="entry name" value="GCV_T"/>
    <property type="match status" value="1"/>
</dbReference>
<proteinExistence type="predicted"/>
<reference evidence="5 6" key="1">
    <citation type="journal article" date="2014" name="PLoS Genet.">
        <title>Phylogenetically driven sequencing of extremely halophilic archaea reveals strategies for static and dynamic osmo-response.</title>
        <authorList>
            <person name="Becker E.A."/>
            <person name="Seitzer P.M."/>
            <person name="Tritt A."/>
            <person name="Larsen D."/>
            <person name="Krusor M."/>
            <person name="Yao A.I."/>
            <person name="Wu D."/>
            <person name="Madern D."/>
            <person name="Eisen J.A."/>
            <person name="Darling A.E."/>
            <person name="Facciotti M.T."/>
        </authorList>
    </citation>
    <scope>NUCLEOTIDE SEQUENCE [LARGE SCALE GENOMIC DNA]</scope>
    <source>
        <strain evidence="5 6">2-9-1</strain>
    </source>
</reference>
<protein>
    <submittedName>
        <fullName evidence="5">Folate-binding protein YgfZ</fullName>
    </submittedName>
</protein>
<dbReference type="STRING" id="797114.C475_08281"/>
<dbReference type="InterPro" id="IPR027266">
    <property type="entry name" value="TrmE/GcvT-like"/>
</dbReference>
<evidence type="ECO:0000256" key="1">
    <source>
        <dbReference type="ARBA" id="ARBA00022946"/>
    </source>
</evidence>
<feature type="domain" description="Aminomethyltransferase C-terminal" evidence="4">
    <location>
        <begin position="300"/>
        <end position="369"/>
    </location>
</feature>
<evidence type="ECO:0000313" key="5">
    <source>
        <dbReference type="EMBL" id="ELZ26917.1"/>
    </source>
</evidence>
<evidence type="ECO:0000259" key="4">
    <source>
        <dbReference type="Pfam" id="PF08669"/>
    </source>
</evidence>
<dbReference type="SUPFAM" id="SSF103025">
    <property type="entry name" value="Folate-binding domain"/>
    <property type="match status" value="1"/>
</dbReference>
<comment type="caution">
    <text evidence="5">The sequence shown here is derived from an EMBL/GenBank/DDBJ whole genome shotgun (WGS) entry which is preliminary data.</text>
</comment>
<dbReference type="Gene3D" id="3.30.1360.120">
    <property type="entry name" value="Probable tRNA modification gtpase trme, domain 1"/>
    <property type="match status" value="1"/>
</dbReference>
<dbReference type="PANTHER" id="PTHR43757">
    <property type="entry name" value="AMINOMETHYLTRANSFERASE"/>
    <property type="match status" value="1"/>
</dbReference>
<evidence type="ECO:0000313" key="6">
    <source>
        <dbReference type="Proteomes" id="UP000011626"/>
    </source>
</evidence>
<dbReference type="InterPro" id="IPR028896">
    <property type="entry name" value="GcvT/YgfZ/DmdA"/>
</dbReference>
<name>M0CWU9_9EURY</name>
<sequence length="385" mass="40760">MTVIESVHADHGATFEERGDRRVVAHYGRPARTHAAVRNVVGVTERGHGVLTVEGDDRVAFVDNAVSNRVPREDGEGCYALLLDPQGGIETDMYVYNAAAGDRLLVFLPPSEHERVAEDWRSKTFIQDVEITDASDDFGVFGVYGPQATEKIASVLNKAPSPDRPLSFVRGTMADAGVTVIRDDGLAGEEGYEVVCAASEAADVFDTLENRGQAAAPFGYHTWETLTLEAGTPLFETELSGRIPNVCGVRNALDFEKGCYVGQEVVSRVENRGRPSKRLVGLVVDAGGDAEDADGESDVQRVPAAGAAVFDGDAAVGEVTRAADSPTRTEPVALAAVDSDATAGDAASDLTVRVDGAERPAARVALPFVGGSDESARRPQYPDAD</sequence>
<dbReference type="eggNOG" id="arCOG00757">
    <property type="taxonomic scope" value="Archaea"/>
</dbReference>
<dbReference type="NCBIfam" id="TIGR03317">
    <property type="entry name" value="ygfZ_signature"/>
    <property type="match status" value="1"/>
</dbReference>
<evidence type="ECO:0000259" key="3">
    <source>
        <dbReference type="Pfam" id="PF01571"/>
    </source>
</evidence>
<dbReference type="Proteomes" id="UP000011626">
    <property type="component" value="Unassembled WGS sequence"/>
</dbReference>
<dbReference type="PATRIC" id="fig|797114.5.peg.1688"/>